<organism evidence="2 3">
    <name type="scientific">Aspergillus violaceofuscus (strain CBS 115571)</name>
    <dbReference type="NCBI Taxonomy" id="1450538"/>
    <lineage>
        <taxon>Eukaryota</taxon>
        <taxon>Fungi</taxon>
        <taxon>Dikarya</taxon>
        <taxon>Ascomycota</taxon>
        <taxon>Pezizomycotina</taxon>
        <taxon>Eurotiomycetes</taxon>
        <taxon>Eurotiomycetidae</taxon>
        <taxon>Eurotiales</taxon>
        <taxon>Aspergillaceae</taxon>
        <taxon>Aspergillus</taxon>
    </lineage>
</organism>
<gene>
    <name evidence="2" type="ORF">BO99DRAFT_236041</name>
</gene>
<dbReference type="Proteomes" id="UP000249829">
    <property type="component" value="Unassembled WGS sequence"/>
</dbReference>
<sequence>MRMRMRKSSCHRYILLHLPVMPPTVAMIVNHSLTQVDPSQHVRPFFFSPTQILFSFTTSIEQSDHISDSSRHTSMNSPRPVANHQPTHCSTI</sequence>
<name>A0A2V5GXV0_ASPV1</name>
<evidence type="ECO:0000313" key="2">
    <source>
        <dbReference type="EMBL" id="PYI15931.1"/>
    </source>
</evidence>
<dbReference type="AlphaFoldDB" id="A0A2V5GXV0"/>
<feature type="region of interest" description="Disordered" evidence="1">
    <location>
        <begin position="65"/>
        <end position="92"/>
    </location>
</feature>
<protein>
    <submittedName>
        <fullName evidence="2">Uncharacterized protein</fullName>
    </submittedName>
</protein>
<evidence type="ECO:0000313" key="3">
    <source>
        <dbReference type="Proteomes" id="UP000249829"/>
    </source>
</evidence>
<dbReference type="EMBL" id="KZ825177">
    <property type="protein sequence ID" value="PYI15931.1"/>
    <property type="molecule type" value="Genomic_DNA"/>
</dbReference>
<proteinExistence type="predicted"/>
<keyword evidence="3" id="KW-1185">Reference proteome</keyword>
<evidence type="ECO:0000256" key="1">
    <source>
        <dbReference type="SAM" id="MobiDB-lite"/>
    </source>
</evidence>
<dbReference type="STRING" id="1450538.A0A2V5GXV0"/>
<reference evidence="2 3" key="1">
    <citation type="submission" date="2018-02" db="EMBL/GenBank/DDBJ databases">
        <title>The genomes of Aspergillus section Nigri reveals drivers in fungal speciation.</title>
        <authorList>
            <consortium name="DOE Joint Genome Institute"/>
            <person name="Vesth T.C."/>
            <person name="Nybo J."/>
            <person name="Theobald S."/>
            <person name="Brandl J."/>
            <person name="Frisvad J.C."/>
            <person name="Nielsen K.F."/>
            <person name="Lyhne E.K."/>
            <person name="Kogle M.E."/>
            <person name="Kuo A."/>
            <person name="Riley R."/>
            <person name="Clum A."/>
            <person name="Nolan M."/>
            <person name="Lipzen A."/>
            <person name="Salamov A."/>
            <person name="Henrissat B."/>
            <person name="Wiebenga A."/>
            <person name="De vries R.P."/>
            <person name="Grigoriev I.V."/>
            <person name="Mortensen U.H."/>
            <person name="Andersen M.R."/>
            <person name="Baker S.E."/>
        </authorList>
    </citation>
    <scope>NUCLEOTIDE SEQUENCE [LARGE SCALE GENOMIC DNA]</scope>
    <source>
        <strain evidence="2 3">CBS 115571</strain>
    </source>
</reference>
<accession>A0A2V5GXV0</accession>